<keyword evidence="2" id="KW-0863">Zinc-finger</keyword>
<accession>A0A1H2FX67</accession>
<reference evidence="3" key="1">
    <citation type="submission" date="2016-10" db="EMBL/GenBank/DDBJ databases">
        <authorList>
            <person name="Varghese N."/>
            <person name="Submissions S."/>
        </authorList>
    </citation>
    <scope>NUCLEOTIDE SEQUENCE [LARGE SCALE GENOMIC DNA]</scope>
    <source>
        <strain evidence="3">DSM 17875</strain>
    </source>
</reference>
<keyword evidence="2" id="KW-0479">Metal-binding</keyword>
<protein>
    <submittedName>
        <fullName evidence="2">Putative zinc-finger</fullName>
    </submittedName>
</protein>
<sequence length="77" mass="9017">MLTCKQLVENSSDYLDARLSLRGRLSVRLHLAMCFRCRRFIRQMKLSQAVIQRMPEAPIAELDALAEKLARQQQSRR</sequence>
<dbReference type="RefSeq" id="WP_090194443.1">
    <property type="nucleotide sequence ID" value="NZ_LT629785.1"/>
</dbReference>
<dbReference type="GO" id="GO:0008270">
    <property type="term" value="F:zinc ion binding"/>
    <property type="evidence" value="ECO:0007669"/>
    <property type="project" value="UniProtKB-KW"/>
</dbReference>
<dbReference type="STRING" id="364197.SAMN05216296_1883"/>
<dbReference type="Pfam" id="PF13490">
    <property type="entry name" value="zf-HC2"/>
    <property type="match status" value="1"/>
</dbReference>
<proteinExistence type="predicted"/>
<dbReference type="InterPro" id="IPR041916">
    <property type="entry name" value="Anti_sigma_zinc_sf"/>
</dbReference>
<dbReference type="Gene3D" id="1.10.10.1320">
    <property type="entry name" value="Anti-sigma factor, zinc-finger domain"/>
    <property type="match status" value="1"/>
</dbReference>
<dbReference type="Proteomes" id="UP000243232">
    <property type="component" value="Chromosome I"/>
</dbReference>
<dbReference type="EMBL" id="LT629785">
    <property type="protein sequence ID" value="SDU11954.1"/>
    <property type="molecule type" value="Genomic_DNA"/>
</dbReference>
<name>A0A1H2FX67_9PSED</name>
<evidence type="ECO:0000313" key="2">
    <source>
        <dbReference type="EMBL" id="SDU11954.1"/>
    </source>
</evidence>
<evidence type="ECO:0000313" key="3">
    <source>
        <dbReference type="Proteomes" id="UP000243232"/>
    </source>
</evidence>
<dbReference type="OrthoDB" id="8374021at2"/>
<evidence type="ECO:0000259" key="1">
    <source>
        <dbReference type="Pfam" id="PF13490"/>
    </source>
</evidence>
<dbReference type="AlphaFoldDB" id="A0A1H2FX67"/>
<feature type="domain" description="Putative zinc-finger" evidence="1">
    <location>
        <begin position="4"/>
        <end position="38"/>
    </location>
</feature>
<keyword evidence="2" id="KW-0862">Zinc</keyword>
<keyword evidence="3" id="KW-1185">Reference proteome</keyword>
<dbReference type="InterPro" id="IPR027383">
    <property type="entry name" value="Znf_put"/>
</dbReference>
<organism evidence="2 3">
    <name type="scientific">Pseudomonas pohangensis</name>
    <dbReference type="NCBI Taxonomy" id="364197"/>
    <lineage>
        <taxon>Bacteria</taxon>
        <taxon>Pseudomonadati</taxon>
        <taxon>Pseudomonadota</taxon>
        <taxon>Gammaproteobacteria</taxon>
        <taxon>Pseudomonadales</taxon>
        <taxon>Pseudomonadaceae</taxon>
        <taxon>Pseudomonas</taxon>
    </lineage>
</organism>
<gene>
    <name evidence="2" type="ORF">SAMN05216296_1883</name>
</gene>